<dbReference type="Pfam" id="PF20076">
    <property type="entry name" value="DUF6472"/>
    <property type="match status" value="1"/>
</dbReference>
<keyword evidence="3" id="KW-1185">Reference proteome</keyword>
<dbReference type="Proteomes" id="UP000322025">
    <property type="component" value="Unassembled WGS sequence"/>
</dbReference>
<dbReference type="EMBL" id="VMSO01000004">
    <property type="protein sequence ID" value="KAA8502107.1"/>
    <property type="molecule type" value="Genomic_DNA"/>
</dbReference>
<accession>A0A5M9HZI0</accession>
<evidence type="ECO:0000313" key="2">
    <source>
        <dbReference type="EMBL" id="KAA8502107.1"/>
    </source>
</evidence>
<gene>
    <name evidence="2" type="ORF">FNY66_05025</name>
</gene>
<dbReference type="InterPro" id="IPR045525">
    <property type="entry name" value="DUF6472"/>
</dbReference>
<dbReference type="OrthoDB" id="1823132at2"/>
<feature type="domain" description="DUF6472" evidence="1">
    <location>
        <begin position="9"/>
        <end position="64"/>
    </location>
</feature>
<protein>
    <recommendedName>
        <fullName evidence="1">DUF6472 domain-containing protein</fullName>
    </recommendedName>
</protein>
<name>A0A5M9HZI0_9FIRM</name>
<reference evidence="2" key="1">
    <citation type="submission" date="2019-07" db="EMBL/GenBank/DDBJ databases">
        <authorList>
            <person name="Wongkuna S."/>
            <person name="Scaria J."/>
        </authorList>
    </citation>
    <scope>NUCLEOTIDE SEQUENCE [LARGE SCALE GENOMIC DNA]</scope>
    <source>
        <strain evidence="2">SW178</strain>
    </source>
</reference>
<dbReference type="RefSeq" id="WP_087152109.1">
    <property type="nucleotide sequence ID" value="NZ_VMSO01000004.1"/>
</dbReference>
<evidence type="ECO:0000259" key="1">
    <source>
        <dbReference type="Pfam" id="PF20076"/>
    </source>
</evidence>
<proteinExistence type="predicted"/>
<sequence length="64" mass="7877">MRKKSKERTSCETCAFYVYDDEYGAYLCDMNMDEDDYVRIMSDRYYQCPYYRNGDEYAVVRKQM</sequence>
<evidence type="ECO:0000313" key="3">
    <source>
        <dbReference type="Proteomes" id="UP000322025"/>
    </source>
</evidence>
<dbReference type="AlphaFoldDB" id="A0A5M9HZI0"/>
<organism evidence="2 3">
    <name type="scientific">Mediterraneibacter catenae</name>
    <dbReference type="NCBI Taxonomy" id="2594882"/>
    <lineage>
        <taxon>Bacteria</taxon>
        <taxon>Bacillati</taxon>
        <taxon>Bacillota</taxon>
        <taxon>Clostridia</taxon>
        <taxon>Lachnospirales</taxon>
        <taxon>Lachnospiraceae</taxon>
        <taxon>Mediterraneibacter</taxon>
    </lineage>
</organism>
<comment type="caution">
    <text evidence="2">The sequence shown here is derived from an EMBL/GenBank/DDBJ whole genome shotgun (WGS) entry which is preliminary data.</text>
</comment>